<keyword evidence="8" id="KW-0175">Coiled coil</keyword>
<dbReference type="Pfam" id="PF00072">
    <property type="entry name" value="Response_reg"/>
    <property type="match status" value="1"/>
</dbReference>
<feature type="domain" description="Response regulatory" evidence="10">
    <location>
        <begin position="431"/>
        <end position="552"/>
    </location>
</feature>
<dbReference type="Pfam" id="PF00989">
    <property type="entry name" value="PAS"/>
    <property type="match status" value="1"/>
</dbReference>
<feature type="domain" description="Histidine kinase" evidence="9">
    <location>
        <begin position="187"/>
        <end position="409"/>
    </location>
</feature>
<dbReference type="PRINTS" id="PR00344">
    <property type="entry name" value="BCTRLSENSOR"/>
</dbReference>
<keyword evidence="4" id="KW-0808">Transferase</keyword>
<dbReference type="InterPro" id="IPR001789">
    <property type="entry name" value="Sig_transdc_resp-reg_receiver"/>
</dbReference>
<dbReference type="InterPro" id="IPR003661">
    <property type="entry name" value="HisK_dim/P_dom"/>
</dbReference>
<dbReference type="FunFam" id="1.10.287.130:FF:000001">
    <property type="entry name" value="Two-component sensor histidine kinase"/>
    <property type="match status" value="1"/>
</dbReference>
<dbReference type="CDD" id="cd00082">
    <property type="entry name" value="HisKA"/>
    <property type="match status" value="1"/>
</dbReference>
<dbReference type="InterPro" id="IPR011006">
    <property type="entry name" value="CheY-like_superfamily"/>
</dbReference>
<keyword evidence="5 11" id="KW-0418">Kinase</keyword>
<dbReference type="GO" id="GO:0000155">
    <property type="term" value="F:phosphorelay sensor kinase activity"/>
    <property type="evidence" value="ECO:0007669"/>
    <property type="project" value="InterPro"/>
</dbReference>
<dbReference type="SUPFAM" id="SSF55785">
    <property type="entry name" value="PYP-like sensor domain (PAS domain)"/>
    <property type="match status" value="1"/>
</dbReference>
<evidence type="ECO:0000256" key="2">
    <source>
        <dbReference type="ARBA" id="ARBA00012438"/>
    </source>
</evidence>
<dbReference type="InterPro" id="IPR036097">
    <property type="entry name" value="HisK_dim/P_sf"/>
</dbReference>
<dbReference type="SUPFAM" id="SSF52172">
    <property type="entry name" value="CheY-like"/>
    <property type="match status" value="1"/>
</dbReference>
<dbReference type="PROSITE" id="PS50110">
    <property type="entry name" value="RESPONSE_REGULATORY"/>
    <property type="match status" value="1"/>
</dbReference>
<dbReference type="EC" id="2.7.13.3" evidence="2"/>
<dbReference type="SUPFAM" id="SSF55874">
    <property type="entry name" value="ATPase domain of HSP90 chaperone/DNA topoisomerase II/histidine kinase"/>
    <property type="match status" value="1"/>
</dbReference>
<evidence type="ECO:0000256" key="3">
    <source>
        <dbReference type="ARBA" id="ARBA00022553"/>
    </source>
</evidence>
<organism evidence="11 12">
    <name type="scientific">Oceanidesulfovibrio indonesiensis</name>
    <dbReference type="NCBI Taxonomy" id="54767"/>
    <lineage>
        <taxon>Bacteria</taxon>
        <taxon>Pseudomonadati</taxon>
        <taxon>Thermodesulfobacteriota</taxon>
        <taxon>Desulfovibrionia</taxon>
        <taxon>Desulfovibrionales</taxon>
        <taxon>Desulfovibrionaceae</taxon>
        <taxon>Oceanidesulfovibrio</taxon>
    </lineage>
</organism>
<keyword evidence="3 7" id="KW-0597">Phosphoprotein</keyword>
<dbReference type="InterPro" id="IPR036890">
    <property type="entry name" value="HATPase_C_sf"/>
</dbReference>
<dbReference type="Pfam" id="PF00512">
    <property type="entry name" value="HisKA"/>
    <property type="match status" value="1"/>
</dbReference>
<protein>
    <recommendedName>
        <fullName evidence="2">histidine kinase</fullName>
        <ecNumber evidence="2">2.7.13.3</ecNumber>
    </recommendedName>
</protein>
<dbReference type="PROSITE" id="PS50109">
    <property type="entry name" value="HIS_KIN"/>
    <property type="match status" value="1"/>
</dbReference>
<dbReference type="OrthoDB" id="5290456at2"/>
<dbReference type="SUPFAM" id="SSF47384">
    <property type="entry name" value="Homodimeric domain of signal transducing histidine kinase"/>
    <property type="match status" value="1"/>
</dbReference>
<name>A0A7M3MC21_9BACT</name>
<dbReference type="Gene3D" id="3.30.450.20">
    <property type="entry name" value="PAS domain"/>
    <property type="match status" value="1"/>
</dbReference>
<evidence type="ECO:0000256" key="1">
    <source>
        <dbReference type="ARBA" id="ARBA00000085"/>
    </source>
</evidence>
<accession>A0A7M3MC21</accession>
<keyword evidence="12" id="KW-1185">Reference proteome</keyword>
<keyword evidence="6" id="KW-0902">Two-component regulatory system</keyword>
<dbReference type="SMART" id="SM00388">
    <property type="entry name" value="HisKA"/>
    <property type="match status" value="1"/>
</dbReference>
<comment type="caution">
    <text evidence="11">The sequence shown here is derived from an EMBL/GenBank/DDBJ whole genome shotgun (WGS) entry which is preliminary data.</text>
</comment>
<dbReference type="Pfam" id="PF02518">
    <property type="entry name" value="HATPase_c"/>
    <property type="match status" value="1"/>
</dbReference>
<dbReference type="InterPro" id="IPR013767">
    <property type="entry name" value="PAS_fold"/>
</dbReference>
<dbReference type="SMART" id="SM00387">
    <property type="entry name" value="HATPase_c"/>
    <property type="match status" value="1"/>
</dbReference>
<comment type="catalytic activity">
    <reaction evidence="1">
        <text>ATP + protein L-histidine = ADP + protein N-phospho-L-histidine.</text>
        <dbReference type="EC" id="2.7.13.3"/>
    </reaction>
</comment>
<dbReference type="InterPro" id="IPR003594">
    <property type="entry name" value="HATPase_dom"/>
</dbReference>
<evidence type="ECO:0000256" key="4">
    <source>
        <dbReference type="ARBA" id="ARBA00022679"/>
    </source>
</evidence>
<gene>
    <name evidence="11" type="ORF">DPQ33_15730</name>
</gene>
<dbReference type="InterPro" id="IPR005467">
    <property type="entry name" value="His_kinase_dom"/>
</dbReference>
<dbReference type="SMART" id="SM00448">
    <property type="entry name" value="REC"/>
    <property type="match status" value="1"/>
</dbReference>
<dbReference type="GO" id="GO:0006355">
    <property type="term" value="P:regulation of DNA-templated transcription"/>
    <property type="evidence" value="ECO:0007669"/>
    <property type="project" value="InterPro"/>
</dbReference>
<evidence type="ECO:0000256" key="7">
    <source>
        <dbReference type="PROSITE-ProRule" id="PRU00169"/>
    </source>
</evidence>
<evidence type="ECO:0000256" key="8">
    <source>
        <dbReference type="SAM" id="Coils"/>
    </source>
</evidence>
<sequence length="558" mass="62294">MADRVFRKRLTAYEELADFPERIARVEKERESGPETREESLRLVLSNAPFGVALLSANLDILYLNDAARNLLTLEGGVPVNWQAVGEAVHEGEQQRLVDLVRFAGKTQGEQAAGAFDLQLCGCVRNLEFRATRLRDGRAVVGFADATERREAEKALRRSHQELERLVRERTRELEAANNAKRDFLSNMSHELRTPLNGILGMSEILKDSSLDGEQRLCLNAIRQSGHEMLRIVNNLLDLSKAEAGRMALRPRDFDLRRTVQPVIEVFQRRALDKGLTFNATIDKSVPHEVHGDPERLKQVVFNLLDNAVKFTREGCIAFCLRMARQVEAGRIPLCIEVRDTGPGIAPEQAAYIFDSFYMGEELLTKKHAGAGLGLPIARHVAATMDGDVHFEPDPQGGSLFVANVVVGQHRGVWTQQEPARQPMNAPDALDVLLVEDEEVSRMYVRLLLEKMGHHVTVAVNGVEALRLLGENRFDLVITDIQMPEMDGITAVEHIRGARKGYAVQDASIPVVALTVFAHNDDRERILAADVDEYVTKPVESARLAEAMRNAMSKRGRS</sequence>
<proteinExistence type="predicted"/>
<dbReference type="Gene3D" id="1.10.287.130">
    <property type="match status" value="1"/>
</dbReference>
<dbReference type="AlphaFoldDB" id="A0A7M3MC21"/>
<dbReference type="InterPro" id="IPR004358">
    <property type="entry name" value="Sig_transdc_His_kin-like_C"/>
</dbReference>
<dbReference type="Gene3D" id="3.30.565.10">
    <property type="entry name" value="Histidine kinase-like ATPase, C-terminal domain"/>
    <property type="match status" value="1"/>
</dbReference>
<evidence type="ECO:0000256" key="5">
    <source>
        <dbReference type="ARBA" id="ARBA00022777"/>
    </source>
</evidence>
<dbReference type="SMART" id="SM00091">
    <property type="entry name" value="PAS"/>
    <property type="match status" value="1"/>
</dbReference>
<dbReference type="Gene3D" id="3.40.50.2300">
    <property type="match status" value="1"/>
</dbReference>
<evidence type="ECO:0000259" key="10">
    <source>
        <dbReference type="PROSITE" id="PS50110"/>
    </source>
</evidence>
<dbReference type="InterPro" id="IPR000014">
    <property type="entry name" value="PAS"/>
</dbReference>
<dbReference type="RefSeq" id="WP_144304181.1">
    <property type="nucleotide sequence ID" value="NZ_QMIE01000017.1"/>
</dbReference>
<dbReference type="InterPro" id="IPR035965">
    <property type="entry name" value="PAS-like_dom_sf"/>
</dbReference>
<dbReference type="Proteomes" id="UP000448292">
    <property type="component" value="Unassembled WGS sequence"/>
</dbReference>
<dbReference type="CDD" id="cd17546">
    <property type="entry name" value="REC_hyHK_CKI1_RcsC-like"/>
    <property type="match status" value="1"/>
</dbReference>
<evidence type="ECO:0000313" key="11">
    <source>
        <dbReference type="EMBL" id="TVM15412.1"/>
    </source>
</evidence>
<feature type="coiled-coil region" evidence="8">
    <location>
        <begin position="149"/>
        <end position="183"/>
    </location>
</feature>
<feature type="modified residue" description="4-aspartylphosphate" evidence="7">
    <location>
        <position position="480"/>
    </location>
</feature>
<dbReference type="EMBL" id="QMIE01000017">
    <property type="protein sequence ID" value="TVM15412.1"/>
    <property type="molecule type" value="Genomic_DNA"/>
</dbReference>
<evidence type="ECO:0000259" key="9">
    <source>
        <dbReference type="PROSITE" id="PS50109"/>
    </source>
</evidence>
<dbReference type="FunFam" id="3.30.565.10:FF:000010">
    <property type="entry name" value="Sensor histidine kinase RcsC"/>
    <property type="match status" value="1"/>
</dbReference>
<evidence type="ECO:0000313" key="12">
    <source>
        <dbReference type="Proteomes" id="UP000448292"/>
    </source>
</evidence>
<dbReference type="PANTHER" id="PTHR45339">
    <property type="entry name" value="HYBRID SIGNAL TRANSDUCTION HISTIDINE KINASE J"/>
    <property type="match status" value="1"/>
</dbReference>
<reference evidence="11 12" key="1">
    <citation type="submission" date="2018-06" db="EMBL/GenBank/DDBJ databases">
        <title>Complete genome of Desulfovibrio indonesiensis P37SLT.</title>
        <authorList>
            <person name="Crispim J.S."/>
            <person name="Vidigal P.M.P."/>
            <person name="Silva L.C.F."/>
            <person name="Laguardia C.N."/>
            <person name="Araujo L.C."/>
            <person name="Dias R.S."/>
            <person name="Sousa M.P."/>
            <person name="Paula S.O."/>
            <person name="Silva C."/>
        </authorList>
    </citation>
    <scope>NUCLEOTIDE SEQUENCE [LARGE SCALE GENOMIC DNA]</scope>
    <source>
        <strain evidence="11 12">P37SLT</strain>
    </source>
</reference>
<dbReference type="PANTHER" id="PTHR45339:SF1">
    <property type="entry name" value="HYBRID SIGNAL TRANSDUCTION HISTIDINE KINASE J"/>
    <property type="match status" value="1"/>
</dbReference>
<evidence type="ECO:0000256" key="6">
    <source>
        <dbReference type="ARBA" id="ARBA00023012"/>
    </source>
</evidence>